<keyword evidence="2" id="KW-0560">Oxidoreductase</keyword>
<dbReference type="InterPro" id="IPR020904">
    <property type="entry name" value="Sc_DH/Rdtase_CS"/>
</dbReference>
<dbReference type="EMBL" id="CAJFDH010000001">
    <property type="protein sequence ID" value="CAD5205797.1"/>
    <property type="molecule type" value="Genomic_DNA"/>
</dbReference>
<dbReference type="PANTHER" id="PTHR24322:SF736">
    <property type="entry name" value="RETINOL DEHYDROGENASE 10"/>
    <property type="match status" value="1"/>
</dbReference>
<dbReference type="InterPro" id="IPR002347">
    <property type="entry name" value="SDR_fam"/>
</dbReference>
<dbReference type="PANTHER" id="PTHR24322">
    <property type="entry name" value="PKSB"/>
    <property type="match status" value="1"/>
</dbReference>
<dbReference type="GO" id="GO:0005811">
    <property type="term" value="C:lipid droplet"/>
    <property type="evidence" value="ECO:0007669"/>
    <property type="project" value="TreeGrafter"/>
</dbReference>
<dbReference type="PROSITE" id="PS00061">
    <property type="entry name" value="ADH_SHORT"/>
    <property type="match status" value="1"/>
</dbReference>
<keyword evidence="4" id="KW-0472">Membrane</keyword>
<proteinExistence type="inferred from homology"/>
<dbReference type="InterPro" id="IPR036291">
    <property type="entry name" value="NAD(P)-bd_dom_sf"/>
</dbReference>
<dbReference type="SUPFAM" id="SSF51735">
    <property type="entry name" value="NAD(P)-binding Rossmann-fold domains"/>
    <property type="match status" value="1"/>
</dbReference>
<feature type="transmembrane region" description="Helical" evidence="4">
    <location>
        <begin position="21"/>
        <end position="43"/>
    </location>
</feature>
<keyword evidence="4" id="KW-0812">Transmembrane</keyword>
<dbReference type="EMBL" id="CAJFCW020000001">
    <property type="protein sequence ID" value="CAG9079277.1"/>
    <property type="molecule type" value="Genomic_DNA"/>
</dbReference>
<evidence type="ECO:0000313" key="6">
    <source>
        <dbReference type="Proteomes" id="UP000614601"/>
    </source>
</evidence>
<dbReference type="PRINTS" id="PR00080">
    <property type="entry name" value="SDRFAMILY"/>
</dbReference>
<name>A0A811JRC6_9BILA</name>
<dbReference type="Proteomes" id="UP000783686">
    <property type="component" value="Unassembled WGS sequence"/>
</dbReference>
<dbReference type="PRINTS" id="PR00081">
    <property type="entry name" value="GDHRDH"/>
</dbReference>
<evidence type="ECO:0000256" key="4">
    <source>
        <dbReference type="SAM" id="Phobius"/>
    </source>
</evidence>
<dbReference type="GO" id="GO:0016616">
    <property type="term" value="F:oxidoreductase activity, acting on the CH-OH group of donors, NAD or NADP as acceptor"/>
    <property type="evidence" value="ECO:0007669"/>
    <property type="project" value="TreeGrafter"/>
</dbReference>
<accession>A0A811JRC6</accession>
<dbReference type="AlphaFoldDB" id="A0A811JRC6"/>
<evidence type="ECO:0000256" key="2">
    <source>
        <dbReference type="ARBA" id="ARBA00023002"/>
    </source>
</evidence>
<gene>
    <name evidence="5" type="ORF">BOKJ2_LOCUS481</name>
</gene>
<dbReference type="Pfam" id="PF00106">
    <property type="entry name" value="adh_short"/>
    <property type="match status" value="1"/>
</dbReference>
<organism evidence="5 6">
    <name type="scientific">Bursaphelenchus okinawaensis</name>
    <dbReference type="NCBI Taxonomy" id="465554"/>
    <lineage>
        <taxon>Eukaryota</taxon>
        <taxon>Metazoa</taxon>
        <taxon>Ecdysozoa</taxon>
        <taxon>Nematoda</taxon>
        <taxon>Chromadorea</taxon>
        <taxon>Rhabditida</taxon>
        <taxon>Tylenchina</taxon>
        <taxon>Tylenchomorpha</taxon>
        <taxon>Aphelenchoidea</taxon>
        <taxon>Aphelenchoididae</taxon>
        <taxon>Bursaphelenchus</taxon>
    </lineage>
</organism>
<protein>
    <submittedName>
        <fullName evidence="5">Uncharacterized protein</fullName>
    </submittedName>
</protein>
<keyword evidence="4" id="KW-1133">Transmembrane helix</keyword>
<dbReference type="OrthoDB" id="10253736at2759"/>
<dbReference type="Proteomes" id="UP000614601">
    <property type="component" value="Unassembled WGS sequence"/>
</dbReference>
<keyword evidence="6" id="KW-1185">Reference proteome</keyword>
<evidence type="ECO:0000256" key="1">
    <source>
        <dbReference type="ARBA" id="ARBA00006484"/>
    </source>
</evidence>
<comment type="caution">
    <text evidence="5">The sequence shown here is derived from an EMBL/GenBank/DDBJ whole genome shotgun (WGS) entry which is preliminary data.</text>
</comment>
<dbReference type="Gene3D" id="3.40.50.720">
    <property type="entry name" value="NAD(P)-binding Rossmann-like Domain"/>
    <property type="match status" value="1"/>
</dbReference>
<evidence type="ECO:0000256" key="3">
    <source>
        <dbReference type="RuleBase" id="RU000363"/>
    </source>
</evidence>
<reference evidence="5" key="1">
    <citation type="submission" date="2020-09" db="EMBL/GenBank/DDBJ databases">
        <authorList>
            <person name="Kikuchi T."/>
        </authorList>
    </citation>
    <scope>NUCLEOTIDE SEQUENCE</scope>
    <source>
        <strain evidence="5">SH1</strain>
    </source>
</reference>
<evidence type="ECO:0000313" key="5">
    <source>
        <dbReference type="EMBL" id="CAD5205797.1"/>
    </source>
</evidence>
<comment type="similarity">
    <text evidence="1 3">Belongs to the short-chain dehydrogenases/reductases (SDR) family.</text>
</comment>
<sequence>MSPSTKSKKEFHVMTDYSNPLLYIVRFVSETVRWVFFVIYSFLRGIAKFIIPNSLLPKKNLNGKIILLTGAGGVLNDQTAQICQKLGAKVYCQNIDVTDKKAVYRAADLLRHDFGEPDILINNAGLLNPVPFLECDDDKMSKLIDVNTKALFWVTKAFLPKMIERGSGHIVTLSSIAGILGAPLLVDYSASKFAAFGFMESLHLQLELMKAPRIPFTTICPYYVTTPMIDDLSITDKRFDLLKSGYVAKKVVEAIRLEQRVCIVPNQMAIFYSFRSLLPWNIGEAITLGKRVY</sequence>